<evidence type="ECO:0000256" key="4">
    <source>
        <dbReference type="ARBA" id="ARBA00023163"/>
    </source>
</evidence>
<feature type="domain" description="Zn(2)-C6 fungal-type" evidence="7">
    <location>
        <begin position="62"/>
        <end position="92"/>
    </location>
</feature>
<dbReference type="GO" id="GO:0008270">
    <property type="term" value="F:zinc ion binding"/>
    <property type="evidence" value="ECO:0007669"/>
    <property type="project" value="InterPro"/>
</dbReference>
<dbReference type="PANTHER" id="PTHR47338">
    <property type="entry name" value="ZN(II)2CYS6 TRANSCRIPTION FACTOR (EUROFUNG)-RELATED"/>
    <property type="match status" value="1"/>
</dbReference>
<organism evidence="8 9">
    <name type="scientific">Coniochaeta hoffmannii</name>
    <dbReference type="NCBI Taxonomy" id="91930"/>
    <lineage>
        <taxon>Eukaryota</taxon>
        <taxon>Fungi</taxon>
        <taxon>Dikarya</taxon>
        <taxon>Ascomycota</taxon>
        <taxon>Pezizomycotina</taxon>
        <taxon>Sordariomycetes</taxon>
        <taxon>Sordariomycetidae</taxon>
        <taxon>Coniochaetales</taxon>
        <taxon>Coniochaetaceae</taxon>
        <taxon>Coniochaeta</taxon>
    </lineage>
</organism>
<evidence type="ECO:0000313" key="9">
    <source>
        <dbReference type="Proteomes" id="UP001174691"/>
    </source>
</evidence>
<feature type="region of interest" description="Disordered" evidence="6">
    <location>
        <begin position="205"/>
        <end position="239"/>
    </location>
</feature>
<evidence type="ECO:0000256" key="1">
    <source>
        <dbReference type="ARBA" id="ARBA00004123"/>
    </source>
</evidence>
<dbReference type="InterPro" id="IPR050815">
    <property type="entry name" value="TF_fung"/>
</dbReference>
<comment type="caution">
    <text evidence="8">The sequence shown here is derived from an EMBL/GenBank/DDBJ whole genome shotgun (WGS) entry which is preliminary data.</text>
</comment>
<protein>
    <submittedName>
        <fullName evidence="8">C6 transcription factor</fullName>
    </submittedName>
</protein>
<dbReference type="GO" id="GO:0003677">
    <property type="term" value="F:DNA binding"/>
    <property type="evidence" value="ECO:0007669"/>
    <property type="project" value="InterPro"/>
</dbReference>
<dbReference type="InterPro" id="IPR001138">
    <property type="entry name" value="Zn2Cys6_DnaBD"/>
</dbReference>
<dbReference type="PANTHER" id="PTHR47338:SF28">
    <property type="entry name" value="C6 TRANSCRIPTION FACTOR"/>
    <property type="match status" value="1"/>
</dbReference>
<feature type="compositionally biased region" description="Polar residues" evidence="6">
    <location>
        <begin position="215"/>
        <end position="227"/>
    </location>
</feature>
<dbReference type="GO" id="GO:0000981">
    <property type="term" value="F:DNA-binding transcription factor activity, RNA polymerase II-specific"/>
    <property type="evidence" value="ECO:0007669"/>
    <property type="project" value="InterPro"/>
</dbReference>
<feature type="compositionally biased region" description="Low complexity" evidence="6">
    <location>
        <begin position="35"/>
        <end position="46"/>
    </location>
</feature>
<dbReference type="CDD" id="cd12148">
    <property type="entry name" value="fungal_TF_MHR"/>
    <property type="match status" value="1"/>
</dbReference>
<comment type="subcellular location">
    <subcellularLocation>
        <location evidence="1">Nucleus</location>
    </subcellularLocation>
</comment>
<evidence type="ECO:0000256" key="3">
    <source>
        <dbReference type="ARBA" id="ARBA00023015"/>
    </source>
</evidence>
<dbReference type="InterPro" id="IPR036864">
    <property type="entry name" value="Zn2-C6_fun-type_DNA-bd_sf"/>
</dbReference>
<dbReference type="Gene3D" id="4.10.240.10">
    <property type="entry name" value="Zn(2)-C6 fungal-type DNA-binding domain"/>
    <property type="match status" value="1"/>
</dbReference>
<dbReference type="Pfam" id="PF04082">
    <property type="entry name" value="Fungal_trans"/>
    <property type="match status" value="1"/>
</dbReference>
<dbReference type="GO" id="GO:0005634">
    <property type="term" value="C:nucleus"/>
    <property type="evidence" value="ECO:0007669"/>
    <property type="project" value="UniProtKB-SubCell"/>
</dbReference>
<accession>A0AA38RRJ5</accession>
<keyword evidence="2" id="KW-0479">Metal-binding</keyword>
<dbReference type="Pfam" id="PF00172">
    <property type="entry name" value="Zn_clus"/>
    <property type="match status" value="1"/>
</dbReference>
<gene>
    <name evidence="8" type="ORF">NKR19_g5739</name>
</gene>
<feature type="compositionally biased region" description="Polar residues" evidence="6">
    <location>
        <begin position="148"/>
        <end position="162"/>
    </location>
</feature>
<keyword evidence="5" id="KW-0539">Nucleus</keyword>
<dbReference type="SMART" id="SM00906">
    <property type="entry name" value="Fungal_trans"/>
    <property type="match status" value="1"/>
</dbReference>
<keyword evidence="9" id="KW-1185">Reference proteome</keyword>
<dbReference type="AlphaFoldDB" id="A0AA38RRJ5"/>
<reference evidence="8" key="1">
    <citation type="submission" date="2022-07" db="EMBL/GenBank/DDBJ databases">
        <title>Fungi with potential for degradation of polypropylene.</title>
        <authorList>
            <person name="Gostincar C."/>
        </authorList>
    </citation>
    <scope>NUCLEOTIDE SEQUENCE</scope>
    <source>
        <strain evidence="8">EXF-13287</strain>
    </source>
</reference>
<dbReference type="PROSITE" id="PS50048">
    <property type="entry name" value="ZN2_CY6_FUNGAL_2"/>
    <property type="match status" value="1"/>
</dbReference>
<dbReference type="GO" id="GO:0006351">
    <property type="term" value="P:DNA-templated transcription"/>
    <property type="evidence" value="ECO:0007669"/>
    <property type="project" value="InterPro"/>
</dbReference>
<dbReference type="InterPro" id="IPR007219">
    <property type="entry name" value="XnlR_reg_dom"/>
</dbReference>
<dbReference type="PROSITE" id="PS00463">
    <property type="entry name" value="ZN2_CY6_FUNGAL_1"/>
    <property type="match status" value="1"/>
</dbReference>
<feature type="compositionally biased region" description="Low complexity" evidence="6">
    <location>
        <begin position="590"/>
        <end position="604"/>
    </location>
</feature>
<dbReference type="SMART" id="SM00066">
    <property type="entry name" value="GAL4"/>
    <property type="match status" value="1"/>
</dbReference>
<evidence type="ECO:0000259" key="7">
    <source>
        <dbReference type="PROSITE" id="PS50048"/>
    </source>
</evidence>
<evidence type="ECO:0000256" key="6">
    <source>
        <dbReference type="SAM" id="MobiDB-lite"/>
    </source>
</evidence>
<keyword evidence="4" id="KW-0804">Transcription</keyword>
<dbReference type="Proteomes" id="UP001174691">
    <property type="component" value="Unassembled WGS sequence"/>
</dbReference>
<evidence type="ECO:0000256" key="2">
    <source>
        <dbReference type="ARBA" id="ARBA00022723"/>
    </source>
</evidence>
<dbReference type="EMBL" id="JANBVN010000081">
    <property type="protein sequence ID" value="KAJ9149205.1"/>
    <property type="molecule type" value="Genomic_DNA"/>
</dbReference>
<feature type="region of interest" description="Disordered" evidence="6">
    <location>
        <begin position="588"/>
        <end position="609"/>
    </location>
</feature>
<feature type="region of interest" description="Disordered" evidence="6">
    <location>
        <begin position="1"/>
        <end position="61"/>
    </location>
</feature>
<evidence type="ECO:0000313" key="8">
    <source>
        <dbReference type="EMBL" id="KAJ9149205.1"/>
    </source>
</evidence>
<feature type="region of interest" description="Disordered" evidence="6">
    <location>
        <begin position="140"/>
        <end position="169"/>
    </location>
</feature>
<dbReference type="SUPFAM" id="SSF57701">
    <property type="entry name" value="Zn2/Cys6 DNA-binding domain"/>
    <property type="match status" value="1"/>
</dbReference>
<sequence length="810" mass="89403">MAGIEDQQDVGTGSGDEYPSSDDERTAAPGSASTNNNNNSNNNNNNATKKRKPSAPAPQKTSCELCKARKVKCDRAEPACSWCARHGRECVYKERRNNQHRTDQIMELEAKVKRLDALLQALGRRVEDHVLNDHATGAIGFPPRSLPSPHQSLGSPAENNIGTAPRKPTATLSESFWEQRFAAQQSLRTGGDHEMPDLDRTSVQSLLNGGPSEIPANSATRSVSSSLVPERAEANSLGEDLPPNDMLYTLVDLFFKHTNTWIPILDRKTTFATFFGSTSLTERDRIVLYAIVACTLRFSKDPRLTPELKAHYHETAKRKVELYAFENVDLEASKALVILLVDILGTSNGPRGWNLLALIVQNAKQLGLFTETKVYLAPGPGCLPETGSLRRVAITEPPSFIEDEGRRRLAWVIYQLDRYATIATTTFDFMLHDKDMQRHLPTSYDLFSKNVAVETCPCPSWQPRSDWTGSSFPLLHNRHDNLGSFSYHCQILRILSGIHDFLKMPLDTTCAAAITEWRNTHRMLDAALNTWLQNLPGEYSRISALCHSDPASRVANWFMLHSVFVTSVVRLHSAAAYPITAMLRGVPNHQQQQAPQQNGASPGPGAVPAPHAPESIFTPSYHAVQRCKTAVDSLCDIIRDVREVDGLELLGPPFAFSLWMAARLLIVHSAATGTPIDPKIDFFIETLAHVGRFWGVAANYAKILARVVQKGREGVVSFAEMRRSAYTLVTLTSSTRKSGLDPTSTRVTTQEEIDYIDVFDFFNVPKMMEAPPRQMGVFGTGTSSVEAVAGIGQPIGLSGAINPEADWLGY</sequence>
<dbReference type="CDD" id="cd00067">
    <property type="entry name" value="GAL4"/>
    <property type="match status" value="1"/>
</dbReference>
<name>A0AA38RRJ5_9PEZI</name>
<keyword evidence="3" id="KW-0805">Transcription regulation</keyword>
<evidence type="ECO:0000256" key="5">
    <source>
        <dbReference type="ARBA" id="ARBA00023242"/>
    </source>
</evidence>
<proteinExistence type="predicted"/>